<name>A0A559J111_9BACL</name>
<dbReference type="Proteomes" id="UP000318102">
    <property type="component" value="Unassembled WGS sequence"/>
</dbReference>
<dbReference type="InterPro" id="IPR036812">
    <property type="entry name" value="NAD(P)_OxRdtase_dom_sf"/>
</dbReference>
<accession>A0A559J111</accession>
<gene>
    <name evidence="5" type="ORF">FPZ44_11155</name>
</gene>
<dbReference type="EMBL" id="VNJK01000001">
    <property type="protein sequence ID" value="TVX93562.1"/>
    <property type="molecule type" value="Genomic_DNA"/>
</dbReference>
<dbReference type="SUPFAM" id="SSF51430">
    <property type="entry name" value="NAD(P)-linked oxidoreductase"/>
    <property type="match status" value="1"/>
</dbReference>
<evidence type="ECO:0000256" key="1">
    <source>
        <dbReference type="ARBA" id="ARBA00006515"/>
    </source>
</evidence>
<dbReference type="InterPro" id="IPR023210">
    <property type="entry name" value="NADP_OxRdtase_dom"/>
</dbReference>
<dbReference type="AlphaFoldDB" id="A0A559J111"/>
<dbReference type="GO" id="GO:0016491">
    <property type="term" value="F:oxidoreductase activity"/>
    <property type="evidence" value="ECO:0007669"/>
    <property type="project" value="UniProtKB-KW"/>
</dbReference>
<feature type="domain" description="NADP-dependent oxidoreductase" evidence="4">
    <location>
        <begin position="16"/>
        <end position="309"/>
    </location>
</feature>
<keyword evidence="2" id="KW-0521">NADP</keyword>
<protein>
    <submittedName>
        <fullName evidence="5">Aldo/keto reductase</fullName>
    </submittedName>
</protein>
<dbReference type="Gene3D" id="3.20.20.100">
    <property type="entry name" value="NADP-dependent oxidoreductase domain"/>
    <property type="match status" value="1"/>
</dbReference>
<proteinExistence type="inferred from homology"/>
<evidence type="ECO:0000256" key="3">
    <source>
        <dbReference type="ARBA" id="ARBA00023002"/>
    </source>
</evidence>
<dbReference type="PANTHER" id="PTHR43150:SF2">
    <property type="entry name" value="HYPERKINETIC, ISOFORM M"/>
    <property type="match status" value="1"/>
</dbReference>
<organism evidence="5 6">
    <name type="scientific">Paenibacillus agilis</name>
    <dbReference type="NCBI Taxonomy" id="3020863"/>
    <lineage>
        <taxon>Bacteria</taxon>
        <taxon>Bacillati</taxon>
        <taxon>Bacillota</taxon>
        <taxon>Bacilli</taxon>
        <taxon>Bacillales</taxon>
        <taxon>Paenibacillaceae</taxon>
        <taxon>Paenibacillus</taxon>
    </lineage>
</organism>
<sequence length="314" mass="35691">MDARRLGHSGLKISQIGIGTWINFSSVEENHRSLIASAMKENIFHFDTADLYGAMPGWSEELLGKTLKDIRRSSYVLATKVCTKVGEMPNDKGLSRKHIMESCDRSLRRLQTDYIDIYYCHRFDPETSLHETMDAFSTLKKQGKILYAGISMWKADQIKEFCELAKEYKVQVIANQLLYNVLQRPSKEVLEVCEQYGVGLVPYSPLAQGLLSGKYMNGLPESSRGAKPYRNKWILKLLEDDQLKVGMQQFHKICNEANIPLIAAAYGWLLSQPNVSGTVSGFSSKEQLDELLSYSFELSENVIHELNEISYQIK</sequence>
<comment type="caution">
    <text evidence="5">The sequence shown here is derived from an EMBL/GenBank/DDBJ whole genome shotgun (WGS) entry which is preliminary data.</text>
</comment>
<evidence type="ECO:0000256" key="2">
    <source>
        <dbReference type="ARBA" id="ARBA00022857"/>
    </source>
</evidence>
<dbReference type="PANTHER" id="PTHR43150">
    <property type="entry name" value="HYPERKINETIC, ISOFORM M"/>
    <property type="match status" value="1"/>
</dbReference>
<evidence type="ECO:0000313" key="5">
    <source>
        <dbReference type="EMBL" id="TVX93562.1"/>
    </source>
</evidence>
<keyword evidence="3" id="KW-0560">Oxidoreductase</keyword>
<dbReference type="OrthoDB" id="9773828at2"/>
<keyword evidence="6" id="KW-1185">Reference proteome</keyword>
<dbReference type="RefSeq" id="WP_144990162.1">
    <property type="nucleotide sequence ID" value="NZ_VNJK01000001.1"/>
</dbReference>
<evidence type="ECO:0000313" key="6">
    <source>
        <dbReference type="Proteomes" id="UP000318102"/>
    </source>
</evidence>
<evidence type="ECO:0000259" key="4">
    <source>
        <dbReference type="Pfam" id="PF00248"/>
    </source>
</evidence>
<reference evidence="5 6" key="1">
    <citation type="submission" date="2019-07" db="EMBL/GenBank/DDBJ databases">
        <authorList>
            <person name="Kim J."/>
        </authorList>
    </citation>
    <scope>NUCLEOTIDE SEQUENCE [LARGE SCALE GENOMIC DNA]</scope>
    <source>
        <strain evidence="5 6">N4</strain>
    </source>
</reference>
<dbReference type="InterPro" id="IPR005399">
    <property type="entry name" value="K_chnl_volt-dep_bsu_KCNAB-rel"/>
</dbReference>
<dbReference type="Pfam" id="PF00248">
    <property type="entry name" value="Aldo_ket_red"/>
    <property type="match status" value="1"/>
</dbReference>
<comment type="similarity">
    <text evidence="1">Belongs to the shaker potassium channel beta subunit family.</text>
</comment>